<dbReference type="EMBL" id="LMAW01001647">
    <property type="protein sequence ID" value="KQK83041.1"/>
    <property type="molecule type" value="Genomic_DNA"/>
</dbReference>
<dbReference type="GO" id="GO:0031122">
    <property type="term" value="P:cytoplasmic microtubule organization"/>
    <property type="evidence" value="ECO:0007669"/>
    <property type="project" value="TreeGrafter"/>
</dbReference>
<evidence type="ECO:0000313" key="4">
    <source>
        <dbReference type="EMBL" id="KQK83041.1"/>
    </source>
</evidence>
<sequence length="155" mass="16124">MTLQRQKNLPRAAFKTKQFLQTPSTKGVPPSSKFRSPAAPSPLALRQPVKAFSNHGPGSVASPEATQLTHSSSSPGPLAAQSSGLPSPASSINSTTLTRPAGTAGMRSGLPRPSAPSAGGIPVPRSKLAQPIRRSLPAPKTYSNVKDESWKDGCY</sequence>
<accession>A0A0Q3RC66</accession>
<keyword evidence="2" id="KW-0175">Coiled coil</keyword>
<evidence type="ECO:0000256" key="2">
    <source>
        <dbReference type="ARBA" id="ARBA00023054"/>
    </source>
</evidence>
<feature type="compositionally biased region" description="Polar residues" evidence="3">
    <location>
        <begin position="64"/>
        <end position="98"/>
    </location>
</feature>
<organism evidence="4 5">
    <name type="scientific">Amazona aestiva</name>
    <name type="common">Blue-fronted Amazon parrot</name>
    <dbReference type="NCBI Taxonomy" id="12930"/>
    <lineage>
        <taxon>Eukaryota</taxon>
        <taxon>Metazoa</taxon>
        <taxon>Chordata</taxon>
        <taxon>Craniata</taxon>
        <taxon>Vertebrata</taxon>
        <taxon>Euteleostomi</taxon>
        <taxon>Archelosauria</taxon>
        <taxon>Archosauria</taxon>
        <taxon>Dinosauria</taxon>
        <taxon>Saurischia</taxon>
        <taxon>Theropoda</taxon>
        <taxon>Coelurosauria</taxon>
        <taxon>Aves</taxon>
        <taxon>Neognathae</taxon>
        <taxon>Neoaves</taxon>
        <taxon>Telluraves</taxon>
        <taxon>Australaves</taxon>
        <taxon>Psittaciformes</taxon>
        <taxon>Psittacidae</taxon>
        <taxon>Amazona</taxon>
    </lineage>
</organism>
<gene>
    <name evidence="4" type="ORF">AAES_63995</name>
</gene>
<evidence type="ECO:0000256" key="1">
    <source>
        <dbReference type="ARBA" id="ARBA00006652"/>
    </source>
</evidence>
<dbReference type="GO" id="GO:0031116">
    <property type="term" value="P:positive regulation of microtubule polymerization"/>
    <property type="evidence" value="ECO:0007669"/>
    <property type="project" value="TreeGrafter"/>
</dbReference>
<dbReference type="OrthoDB" id="9943255at2759"/>
<dbReference type="GO" id="GO:0035371">
    <property type="term" value="C:microtubule plus-end"/>
    <property type="evidence" value="ECO:0007669"/>
    <property type="project" value="TreeGrafter"/>
</dbReference>
<dbReference type="AlphaFoldDB" id="A0A0Q3RC66"/>
<dbReference type="STRING" id="12930.A0A0Q3RC66"/>
<dbReference type="InterPro" id="IPR026179">
    <property type="entry name" value="Slain"/>
</dbReference>
<feature type="compositionally biased region" description="Basic and acidic residues" evidence="3">
    <location>
        <begin position="145"/>
        <end position="155"/>
    </location>
</feature>
<dbReference type="PANTHER" id="PTHR22406:SF4">
    <property type="entry name" value="SLAIN MOTIF-CONTAINING PROTEIN 2"/>
    <property type="match status" value="1"/>
</dbReference>
<comment type="caution">
    <text evidence="4">The sequence shown here is derived from an EMBL/GenBank/DDBJ whole genome shotgun (WGS) entry which is preliminary data.</text>
</comment>
<dbReference type="GO" id="GO:0007020">
    <property type="term" value="P:microtubule nucleation"/>
    <property type="evidence" value="ECO:0007669"/>
    <property type="project" value="TreeGrafter"/>
</dbReference>
<reference evidence="4 5" key="1">
    <citation type="submission" date="2015-10" db="EMBL/GenBank/DDBJ databases">
        <authorList>
            <person name="Gilbert D.G."/>
        </authorList>
    </citation>
    <scope>NUCLEOTIDE SEQUENCE [LARGE SCALE GENOMIC DNA]</scope>
    <source>
        <strain evidence="4">FVVF132</strain>
    </source>
</reference>
<protein>
    <recommendedName>
        <fullName evidence="6">SLAIN motif-containing protein 2-like protein</fullName>
    </recommendedName>
</protein>
<comment type="similarity">
    <text evidence="1">Belongs to the SLAIN motif-containing family.</text>
</comment>
<feature type="region of interest" description="Disordered" evidence="3">
    <location>
        <begin position="1"/>
        <end position="155"/>
    </location>
</feature>
<dbReference type="Proteomes" id="UP000051836">
    <property type="component" value="Unassembled WGS sequence"/>
</dbReference>
<proteinExistence type="inferred from homology"/>
<evidence type="ECO:0000313" key="5">
    <source>
        <dbReference type="Proteomes" id="UP000051836"/>
    </source>
</evidence>
<dbReference type="Pfam" id="PF15301">
    <property type="entry name" value="SLAIN"/>
    <property type="match status" value="1"/>
</dbReference>
<evidence type="ECO:0008006" key="6">
    <source>
        <dbReference type="Google" id="ProtNLM"/>
    </source>
</evidence>
<name>A0A0Q3RC66_AMAAE</name>
<keyword evidence="5" id="KW-1185">Reference proteome</keyword>
<dbReference type="PANTHER" id="PTHR22406">
    <property type="entry name" value="NASCENT POLYPEPTIDE-ASSOCIATED COMPLEX SUBUNIT ALPHA, MUSCLE-SPECIFIC FORM"/>
    <property type="match status" value="1"/>
</dbReference>
<evidence type="ECO:0000256" key="3">
    <source>
        <dbReference type="SAM" id="MobiDB-lite"/>
    </source>
</evidence>